<organism evidence="1 2">
    <name type="scientific">Planobispora longispora</name>
    <dbReference type="NCBI Taxonomy" id="28887"/>
    <lineage>
        <taxon>Bacteria</taxon>
        <taxon>Bacillati</taxon>
        <taxon>Actinomycetota</taxon>
        <taxon>Actinomycetes</taxon>
        <taxon>Streptosporangiales</taxon>
        <taxon>Streptosporangiaceae</taxon>
        <taxon>Planobispora</taxon>
    </lineage>
</organism>
<evidence type="ECO:0000313" key="1">
    <source>
        <dbReference type="EMBL" id="GIH77756.1"/>
    </source>
</evidence>
<accession>A0A8J3RJR5</accession>
<proteinExistence type="predicted"/>
<comment type="caution">
    <text evidence="1">The sequence shown here is derived from an EMBL/GenBank/DDBJ whole genome shotgun (WGS) entry which is preliminary data.</text>
</comment>
<sequence length="103" mass="11035">MRVSRLPGGVDPVEGRFELLADDFGVGVLPPHADHAVAVGVGALEGGGRHEPVLRALQGADDQRQLVEHPLDHQRVADPVRQVVAVLPRHAKPPPFPRIVSNT</sequence>
<dbReference type="EMBL" id="BOOH01000034">
    <property type="protein sequence ID" value="GIH77756.1"/>
    <property type="molecule type" value="Genomic_DNA"/>
</dbReference>
<name>A0A8J3RJR5_9ACTN</name>
<evidence type="ECO:0000313" key="2">
    <source>
        <dbReference type="Proteomes" id="UP000616724"/>
    </source>
</evidence>
<protein>
    <submittedName>
        <fullName evidence="1">Uncharacterized protein</fullName>
    </submittedName>
</protein>
<keyword evidence="2" id="KW-1185">Reference proteome</keyword>
<gene>
    <name evidence="1" type="ORF">Plo01_41850</name>
</gene>
<dbReference type="AlphaFoldDB" id="A0A8J3RJR5"/>
<reference evidence="1 2" key="1">
    <citation type="submission" date="2021-01" db="EMBL/GenBank/DDBJ databases">
        <title>Whole genome shotgun sequence of Planobispora longispora NBRC 13918.</title>
        <authorList>
            <person name="Komaki H."/>
            <person name="Tamura T."/>
        </authorList>
    </citation>
    <scope>NUCLEOTIDE SEQUENCE [LARGE SCALE GENOMIC DNA]</scope>
    <source>
        <strain evidence="1 2">NBRC 13918</strain>
    </source>
</reference>
<dbReference type="Proteomes" id="UP000616724">
    <property type="component" value="Unassembled WGS sequence"/>
</dbReference>